<reference evidence="4" key="1">
    <citation type="journal article" date="2019" name="Int. J. Syst. Evol. Microbiol.">
        <title>The Global Catalogue of Microorganisms (GCM) 10K type strain sequencing project: providing services to taxonomists for standard genome sequencing and annotation.</title>
        <authorList>
            <consortium name="The Broad Institute Genomics Platform"/>
            <consortium name="The Broad Institute Genome Sequencing Center for Infectious Disease"/>
            <person name="Wu L."/>
            <person name="Ma J."/>
        </authorList>
    </citation>
    <scope>NUCLEOTIDE SEQUENCE [LARGE SCALE GENOMIC DNA]</scope>
    <source>
        <strain evidence="4">KCTC 42247</strain>
    </source>
</reference>
<keyword evidence="3" id="KW-0328">Glycosyltransferase</keyword>
<feature type="domain" description="Glycosyl transferase family 1" evidence="1">
    <location>
        <begin position="192"/>
        <end position="349"/>
    </location>
</feature>
<accession>A0ABW5UCJ8</accession>
<dbReference type="PANTHER" id="PTHR45947:SF3">
    <property type="entry name" value="SULFOQUINOVOSYL TRANSFERASE SQD2"/>
    <property type="match status" value="1"/>
</dbReference>
<dbReference type="Pfam" id="PF00534">
    <property type="entry name" value="Glycos_transf_1"/>
    <property type="match status" value="1"/>
</dbReference>
<protein>
    <submittedName>
        <fullName evidence="3">Glycosyltransferase</fullName>
        <ecNumber evidence="3">2.4.-.-</ecNumber>
    </submittedName>
</protein>
<evidence type="ECO:0000259" key="2">
    <source>
        <dbReference type="Pfam" id="PF13439"/>
    </source>
</evidence>
<keyword evidence="3" id="KW-0808">Transferase</keyword>
<dbReference type="Gene3D" id="3.40.50.2000">
    <property type="entry name" value="Glycogen Phosphorylase B"/>
    <property type="match status" value="2"/>
</dbReference>
<dbReference type="InterPro" id="IPR001296">
    <property type="entry name" value="Glyco_trans_1"/>
</dbReference>
<name>A0ABW5UCJ8_9SPHI</name>
<dbReference type="PANTHER" id="PTHR45947">
    <property type="entry name" value="SULFOQUINOVOSYL TRANSFERASE SQD2"/>
    <property type="match status" value="1"/>
</dbReference>
<keyword evidence="4" id="KW-1185">Reference proteome</keyword>
<organism evidence="3 4">
    <name type="scientific">Sphingobacterium populi</name>
    <dbReference type="NCBI Taxonomy" id="1812824"/>
    <lineage>
        <taxon>Bacteria</taxon>
        <taxon>Pseudomonadati</taxon>
        <taxon>Bacteroidota</taxon>
        <taxon>Sphingobacteriia</taxon>
        <taxon>Sphingobacteriales</taxon>
        <taxon>Sphingobacteriaceae</taxon>
        <taxon>Sphingobacterium</taxon>
    </lineage>
</organism>
<feature type="domain" description="Glycosyltransferase subfamily 4-like N-terminal" evidence="2">
    <location>
        <begin position="22"/>
        <end position="180"/>
    </location>
</feature>
<comment type="caution">
    <text evidence="3">The sequence shown here is derived from an EMBL/GenBank/DDBJ whole genome shotgun (WGS) entry which is preliminary data.</text>
</comment>
<proteinExistence type="predicted"/>
<dbReference type="Proteomes" id="UP001597418">
    <property type="component" value="Unassembled WGS sequence"/>
</dbReference>
<dbReference type="Pfam" id="PF13439">
    <property type="entry name" value="Glyco_transf_4"/>
    <property type="match status" value="1"/>
</dbReference>
<dbReference type="GO" id="GO:0016757">
    <property type="term" value="F:glycosyltransferase activity"/>
    <property type="evidence" value="ECO:0007669"/>
    <property type="project" value="UniProtKB-KW"/>
</dbReference>
<evidence type="ECO:0000313" key="4">
    <source>
        <dbReference type="Proteomes" id="UP001597418"/>
    </source>
</evidence>
<dbReference type="InterPro" id="IPR050194">
    <property type="entry name" value="Glycosyltransferase_grp1"/>
</dbReference>
<gene>
    <name evidence="3" type="ORF">ACFSQ6_07440</name>
</gene>
<dbReference type="SUPFAM" id="SSF53756">
    <property type="entry name" value="UDP-Glycosyltransferase/glycogen phosphorylase"/>
    <property type="match status" value="1"/>
</dbReference>
<dbReference type="EMBL" id="JBHUMB010000006">
    <property type="protein sequence ID" value="MFD2743227.1"/>
    <property type="molecule type" value="Genomic_DNA"/>
</dbReference>
<dbReference type="RefSeq" id="WP_066756240.1">
    <property type="nucleotide sequence ID" value="NZ_JBHUMB010000006.1"/>
</dbReference>
<dbReference type="EC" id="2.4.-.-" evidence="3"/>
<evidence type="ECO:0000259" key="1">
    <source>
        <dbReference type="Pfam" id="PF00534"/>
    </source>
</evidence>
<evidence type="ECO:0000313" key="3">
    <source>
        <dbReference type="EMBL" id="MFD2743227.1"/>
    </source>
</evidence>
<sequence>MTKINDQQYRVLQVGKFYPIRGGVEKVMYDLMIGLSKRNIYCDMLCASTENFEAGEIKINEYARVFVVPTQIKLASTMLAPSMISQLRKICHHYSVIHIHHPDPMACLSLFLSGYKGKIVLHWHSDIVKQKKLLALYKPLQDWIIKRADIIVGTSPTYVQESPFLQNVQHKVTYIPIGVEPLQPDKSISSSIRKKYAGKKIIFALGRLVEYKGYQYMIEAMKLLDDSFQLIIGGKGPLKEELQNLIASLGLKHRVELIDYIPDHEVPSYYDICDIFCLSSTQKTEAFAIVQIEAMSLGKPIVSTHIEGSGVSWVNADKVSGLVVAKENIEALASAIRTLAEDETLYQKISGGSLDRYETFFTDQRMIDKTIAIYENSTAC</sequence>
<dbReference type="InterPro" id="IPR028098">
    <property type="entry name" value="Glyco_trans_4-like_N"/>
</dbReference>